<protein>
    <submittedName>
        <fullName evidence="1">Uncharacterized protein</fullName>
    </submittedName>
</protein>
<dbReference type="EMBL" id="CABVPW010000013">
    <property type="protein sequence ID" value="VWB65050.1"/>
    <property type="molecule type" value="Genomic_DNA"/>
</dbReference>
<organism evidence="1 2">
    <name type="scientific">Burkholderia lata (strain ATCC 17760 / DSM 23089 / LMG 22485 / NCIMB 9086 / R18194 / 383)</name>
    <dbReference type="NCBI Taxonomy" id="482957"/>
    <lineage>
        <taxon>Bacteria</taxon>
        <taxon>Pseudomonadati</taxon>
        <taxon>Pseudomonadota</taxon>
        <taxon>Betaproteobacteria</taxon>
        <taxon>Burkholderiales</taxon>
        <taxon>Burkholderiaceae</taxon>
        <taxon>Burkholderia</taxon>
        <taxon>Burkholderia cepacia complex</taxon>
    </lineage>
</organism>
<evidence type="ECO:0000313" key="2">
    <source>
        <dbReference type="Proteomes" id="UP000494218"/>
    </source>
</evidence>
<dbReference type="Proteomes" id="UP000494218">
    <property type="component" value="Unassembled WGS sequence"/>
</dbReference>
<gene>
    <name evidence="1" type="ORF">BLA23254_03022</name>
</gene>
<sequence>MPRLAANESLANRLSTGVRFALDIMCRMLATPPYRNAKQASLEMVDANLHLLEHAMTVNPIGGLTVKGVRLTALGRELLEEIRVAPALEAIADAWDAGDGMQEDMADTEDAGDVLHTSDQTVQPDFPNVIIEQLVTDIETDEFIPTYRNRPLGAPVSGWRARLYAYFWPHPATGYAETSAVLAPMLDTARQLADSVGKWSEGQKRLAVEFAAGVFVWGGVSQRQAYEWQQVEAVFASAIEGRVRDGARMNSGWTKVAAFATAHLEPEHGLVIWDSRVAHSLIRRIDRILLNQGYREVPAQFGRIGRVPGRGGSRTQRNPYALTGWRSGYQKWSSVYAGSALVRAIRDELNNRERRSATGDSGWQPWTLREVEMVLFMDGY</sequence>
<name>A0A6P2LD46_BURL3</name>
<dbReference type="AlphaFoldDB" id="A0A6P2LD46"/>
<evidence type="ECO:0000313" key="1">
    <source>
        <dbReference type="EMBL" id="VWB65050.1"/>
    </source>
</evidence>
<accession>A0A6P2LD46</accession>
<reference evidence="1 2" key="1">
    <citation type="submission" date="2019-09" db="EMBL/GenBank/DDBJ databases">
        <authorList>
            <person name="Depoorter E."/>
        </authorList>
    </citation>
    <scope>NUCLEOTIDE SEQUENCE [LARGE SCALE GENOMIC DNA]</scope>
    <source>
        <strain evidence="1">LMG 23254</strain>
    </source>
</reference>
<proteinExistence type="predicted"/>